<proteinExistence type="predicted"/>
<dbReference type="GeneID" id="25406873"/>
<feature type="compositionally biased region" description="Acidic residues" evidence="2">
    <location>
        <begin position="185"/>
        <end position="197"/>
    </location>
</feature>
<dbReference type="RefSeq" id="WP_020962079.1">
    <property type="nucleotide sequence ID" value="NZ_CP007493.1"/>
</dbReference>
<dbReference type="GO" id="GO:0003723">
    <property type="term" value="F:RNA binding"/>
    <property type="evidence" value="ECO:0007669"/>
    <property type="project" value="UniProtKB-UniRule"/>
</dbReference>
<evidence type="ECO:0000256" key="2">
    <source>
        <dbReference type="SAM" id="MobiDB-lite"/>
    </source>
</evidence>
<evidence type="ECO:0000256" key="1">
    <source>
        <dbReference type="PROSITE-ProRule" id="PRU00529"/>
    </source>
</evidence>
<organism evidence="4 5">
    <name type="scientific">Thermofilum adornatum 1505</name>
    <dbReference type="NCBI Taxonomy" id="697581"/>
    <lineage>
        <taxon>Archaea</taxon>
        <taxon>Thermoproteota</taxon>
        <taxon>Thermoprotei</taxon>
        <taxon>Thermofilales</taxon>
        <taxon>Thermofilaceae</taxon>
        <taxon>Thermofilum</taxon>
    </lineage>
</organism>
<keyword evidence="1" id="KW-0694">RNA-binding</keyword>
<dbReference type="PROSITE" id="PS51165">
    <property type="entry name" value="THUMP"/>
    <property type="match status" value="1"/>
</dbReference>
<protein>
    <submittedName>
        <fullName evidence="4">THUMP domain-containing protein</fullName>
    </submittedName>
</protein>
<dbReference type="InterPro" id="IPR004114">
    <property type="entry name" value="THUMP_dom"/>
</dbReference>
<dbReference type="Pfam" id="PF02926">
    <property type="entry name" value="THUMP"/>
    <property type="match status" value="1"/>
</dbReference>
<sequence>MLDEFNLVVATYRQRENDCISELWYFAREIGDTRFDASKTGLPSLVVARTSLDPEFFASKAYEKILDNPWYFRYILKLTPIHVTVEASLEAITQAALELASKKLGPNETYKVETHIRLSDLTRDEVITAIAGKIQNRVNLDYPAKVILVEVIGDRAGIAVIPPKMVVSVEKTRREARQRQKQQENVEETGDLDLEGF</sequence>
<dbReference type="Gene3D" id="3.30.2300.10">
    <property type="entry name" value="THUMP superfamily"/>
    <property type="match status" value="1"/>
</dbReference>
<accession>A0A3G1A8A1</accession>
<reference evidence="5" key="1">
    <citation type="book" date="2010" name="EXTREMOPHILES" publisher="0:0-0">
        <title>Complete genome sequences of ten hyperthermophilic archaea reveal their metabolic capabilities and possible ecological roles.</title>
        <editorList>
            <person name="?"/>
        </editorList>
        <authorList>
            <person name="Ravin N.V."/>
            <person name="Mardanov A.V."/>
            <person name="Bonch-Osmolovskaya E.A."/>
            <person name="Skryabin K.G."/>
        </authorList>
    </citation>
    <scope>NUCLEOTIDE SEQUENCE [LARGE SCALE GENOMIC DNA]</scope>
    <source>
        <strain evidence="5">1505</strain>
    </source>
</reference>
<dbReference type="CDD" id="cd11717">
    <property type="entry name" value="THUMP_THUMPD1_like"/>
    <property type="match status" value="1"/>
</dbReference>
<dbReference type="STRING" id="697581.TCARB_1469"/>
<feature type="region of interest" description="Disordered" evidence="2">
    <location>
        <begin position="175"/>
        <end position="197"/>
    </location>
</feature>
<feature type="domain" description="THUMP" evidence="3">
    <location>
        <begin position="63"/>
        <end position="162"/>
    </location>
</feature>
<dbReference type="SUPFAM" id="SSF143437">
    <property type="entry name" value="THUMP domain-like"/>
    <property type="match status" value="1"/>
</dbReference>
<gene>
    <name evidence="4" type="ORF">TCARB_1469</name>
</gene>
<dbReference type="GeneID" id="16573032"/>
<evidence type="ECO:0000313" key="4">
    <source>
        <dbReference type="EMBL" id="AJB42513.1"/>
    </source>
</evidence>
<dbReference type="AlphaFoldDB" id="A0A3G1A8A1"/>
<dbReference type="KEGG" id="tcb:TCARB_1469"/>
<dbReference type="InterPro" id="IPR040183">
    <property type="entry name" value="THUMPD1-like"/>
</dbReference>
<evidence type="ECO:0000313" key="5">
    <source>
        <dbReference type="Proteomes" id="UP000266720"/>
    </source>
</evidence>
<evidence type="ECO:0000259" key="3">
    <source>
        <dbReference type="PROSITE" id="PS51165"/>
    </source>
</evidence>
<dbReference type="Proteomes" id="UP000266720">
    <property type="component" value="Chromosome"/>
</dbReference>
<dbReference type="SMART" id="SM00981">
    <property type="entry name" value="THUMP"/>
    <property type="match status" value="1"/>
</dbReference>
<dbReference type="PANTHER" id="PTHR13452:SF10">
    <property type="entry name" value="THUMP DOMAIN-CONTAINING PROTEIN 1"/>
    <property type="match status" value="1"/>
</dbReference>
<name>A0A3G1A8A1_9CREN</name>
<dbReference type="PANTHER" id="PTHR13452">
    <property type="entry name" value="THUMP DOMAIN CONTAINING PROTEIN 1-RELATED"/>
    <property type="match status" value="1"/>
</dbReference>
<feature type="compositionally biased region" description="Basic and acidic residues" evidence="2">
    <location>
        <begin position="175"/>
        <end position="184"/>
    </location>
</feature>
<dbReference type="EMBL" id="CP007493">
    <property type="protein sequence ID" value="AJB42513.1"/>
    <property type="molecule type" value="Genomic_DNA"/>
</dbReference>
<dbReference type="GO" id="GO:0006400">
    <property type="term" value="P:tRNA modification"/>
    <property type="evidence" value="ECO:0007669"/>
    <property type="project" value="InterPro"/>
</dbReference>